<dbReference type="SMART" id="SM00382">
    <property type="entry name" value="AAA"/>
    <property type="match status" value="1"/>
</dbReference>
<evidence type="ECO:0000259" key="5">
    <source>
        <dbReference type="PROSITE" id="PS50893"/>
    </source>
</evidence>
<keyword evidence="2" id="KW-0547">Nucleotide-binding</keyword>
<proteinExistence type="predicted"/>
<dbReference type="SUPFAM" id="SSF52540">
    <property type="entry name" value="P-loop containing nucleoside triphosphate hydrolases"/>
    <property type="match status" value="1"/>
</dbReference>
<dbReference type="Gene3D" id="3.40.50.300">
    <property type="entry name" value="P-loop containing nucleotide triphosphate hydrolases"/>
    <property type="match status" value="1"/>
</dbReference>
<dbReference type="InterPro" id="IPR017871">
    <property type="entry name" value="ABC_transporter-like_CS"/>
</dbReference>
<evidence type="ECO:0000256" key="2">
    <source>
        <dbReference type="ARBA" id="ARBA00022741"/>
    </source>
</evidence>
<keyword evidence="4" id="KW-1278">Translocase</keyword>
<evidence type="ECO:0000313" key="7">
    <source>
        <dbReference type="Proteomes" id="UP001551658"/>
    </source>
</evidence>
<dbReference type="RefSeq" id="WP_357978043.1">
    <property type="nucleotide sequence ID" value="NZ_JBFAIH010000006.1"/>
</dbReference>
<dbReference type="PROSITE" id="PS00211">
    <property type="entry name" value="ABC_TRANSPORTER_1"/>
    <property type="match status" value="1"/>
</dbReference>
<dbReference type="InterPro" id="IPR003439">
    <property type="entry name" value="ABC_transporter-like_ATP-bd"/>
</dbReference>
<dbReference type="PANTHER" id="PTHR43423:SF1">
    <property type="entry name" value="ABC TRANSPORTER I FAMILY MEMBER 17"/>
    <property type="match status" value="1"/>
</dbReference>
<feature type="domain" description="ABC transporter" evidence="5">
    <location>
        <begin position="1"/>
        <end position="197"/>
    </location>
</feature>
<gene>
    <name evidence="6" type="ORF">AB0H72_13215</name>
</gene>
<dbReference type="Pfam" id="PF00005">
    <property type="entry name" value="ABC_tran"/>
    <property type="match status" value="1"/>
</dbReference>
<dbReference type="PANTHER" id="PTHR43423">
    <property type="entry name" value="ABC TRANSPORTER I FAMILY MEMBER 17"/>
    <property type="match status" value="1"/>
</dbReference>
<dbReference type="PROSITE" id="PS50893">
    <property type="entry name" value="ABC_TRANSPORTER_2"/>
    <property type="match status" value="1"/>
</dbReference>
<dbReference type="GO" id="GO:0005524">
    <property type="term" value="F:ATP binding"/>
    <property type="evidence" value="ECO:0007669"/>
    <property type="project" value="UniProtKB-KW"/>
</dbReference>
<accession>A0ABV3F7N0</accession>
<evidence type="ECO:0000256" key="3">
    <source>
        <dbReference type="ARBA" id="ARBA00022840"/>
    </source>
</evidence>
<sequence length="197" mass="20536">MLDEVDAEIPGGVCTVLTGPSGAGKSSLLRLLIRLDDPDTGRITFDGRDLARYDVLALRRRVQLVAQHPILLTDSVLGDLRCAQPDLTREDAAALLERAGLPAGFGDRLTAGLSGGEAARVCLARALAMDPQVLLADEPTAALDPAAAAAIEHTLAGFTTSGGTVVLVSHDSAQIRRLAGQVVTLDHGRRTTAGDRS</sequence>
<dbReference type="EMBL" id="JBFAIH010000006">
    <property type="protein sequence ID" value="MEV0363655.1"/>
    <property type="molecule type" value="Genomic_DNA"/>
</dbReference>
<dbReference type="Proteomes" id="UP001551658">
    <property type="component" value="Unassembled WGS sequence"/>
</dbReference>
<keyword evidence="3 6" id="KW-0067">ATP-binding</keyword>
<protein>
    <submittedName>
        <fullName evidence="6">ATP-binding cassette domain-containing protein</fullName>
    </submittedName>
</protein>
<evidence type="ECO:0000256" key="4">
    <source>
        <dbReference type="ARBA" id="ARBA00022967"/>
    </source>
</evidence>
<keyword evidence="1" id="KW-0813">Transport</keyword>
<comment type="caution">
    <text evidence="6">The sequence shown here is derived from an EMBL/GenBank/DDBJ whole genome shotgun (WGS) entry which is preliminary data.</text>
</comment>
<keyword evidence="7" id="KW-1185">Reference proteome</keyword>
<dbReference type="InterPro" id="IPR027417">
    <property type="entry name" value="P-loop_NTPase"/>
</dbReference>
<name>A0ABV3F7N0_9NOCA</name>
<evidence type="ECO:0000256" key="1">
    <source>
        <dbReference type="ARBA" id="ARBA00022448"/>
    </source>
</evidence>
<evidence type="ECO:0000313" key="6">
    <source>
        <dbReference type="EMBL" id="MEV0363655.1"/>
    </source>
</evidence>
<dbReference type="InterPro" id="IPR003593">
    <property type="entry name" value="AAA+_ATPase"/>
</dbReference>
<organism evidence="6 7">
    <name type="scientific">Nocardia fusca</name>
    <dbReference type="NCBI Taxonomy" id="941183"/>
    <lineage>
        <taxon>Bacteria</taxon>
        <taxon>Bacillati</taxon>
        <taxon>Actinomycetota</taxon>
        <taxon>Actinomycetes</taxon>
        <taxon>Mycobacteriales</taxon>
        <taxon>Nocardiaceae</taxon>
        <taxon>Nocardia</taxon>
    </lineage>
</organism>
<reference evidence="6 7" key="1">
    <citation type="submission" date="2024-06" db="EMBL/GenBank/DDBJ databases">
        <title>The Natural Products Discovery Center: Release of the First 8490 Sequenced Strains for Exploring Actinobacteria Biosynthetic Diversity.</title>
        <authorList>
            <person name="Kalkreuter E."/>
            <person name="Kautsar S.A."/>
            <person name="Yang D."/>
            <person name="Bader C.D."/>
            <person name="Teijaro C.N."/>
            <person name="Fluegel L."/>
            <person name="Davis C.M."/>
            <person name="Simpson J.R."/>
            <person name="Lauterbach L."/>
            <person name="Steele A.D."/>
            <person name="Gui C."/>
            <person name="Meng S."/>
            <person name="Li G."/>
            <person name="Viehrig K."/>
            <person name="Ye F."/>
            <person name="Su P."/>
            <person name="Kiefer A.F."/>
            <person name="Nichols A."/>
            <person name="Cepeda A.J."/>
            <person name="Yan W."/>
            <person name="Fan B."/>
            <person name="Jiang Y."/>
            <person name="Adhikari A."/>
            <person name="Zheng C.-J."/>
            <person name="Schuster L."/>
            <person name="Cowan T.M."/>
            <person name="Smanski M.J."/>
            <person name="Chevrette M.G."/>
            <person name="De Carvalho L.P.S."/>
            <person name="Shen B."/>
        </authorList>
    </citation>
    <scope>NUCLEOTIDE SEQUENCE [LARGE SCALE GENOMIC DNA]</scope>
    <source>
        <strain evidence="6 7">NPDC050671</strain>
    </source>
</reference>